<dbReference type="AlphaFoldDB" id="A0A2V0RJC8"/>
<feature type="region of interest" description="Disordered" evidence="1">
    <location>
        <begin position="459"/>
        <end position="488"/>
    </location>
</feature>
<feature type="region of interest" description="Disordered" evidence="1">
    <location>
        <begin position="64"/>
        <end position="170"/>
    </location>
</feature>
<proteinExistence type="predicted"/>
<name>A0A2V0RJC8_9ZZZZ</name>
<feature type="region of interest" description="Disordered" evidence="1">
    <location>
        <begin position="1"/>
        <end position="52"/>
    </location>
</feature>
<dbReference type="EMBL" id="BDQC01000132">
    <property type="protein sequence ID" value="GBH22515.1"/>
    <property type="molecule type" value="Genomic_RNA"/>
</dbReference>
<evidence type="ECO:0000313" key="2">
    <source>
        <dbReference type="EMBL" id="GBH22515.1"/>
    </source>
</evidence>
<protein>
    <submittedName>
        <fullName evidence="2">Uncharacterized protein</fullName>
    </submittedName>
</protein>
<accession>A0A2V0RJC8</accession>
<evidence type="ECO:0000256" key="1">
    <source>
        <dbReference type="SAM" id="MobiDB-lite"/>
    </source>
</evidence>
<reference evidence="2" key="1">
    <citation type="submission" date="2017-04" db="EMBL/GenBank/DDBJ databases">
        <title>Unveiling RNA virosphere associated with marine microorganisms.</title>
        <authorList>
            <person name="Urayama S."/>
            <person name="Takaki Y."/>
            <person name="Nishi S."/>
            <person name="Yoshida Y."/>
            <person name="Deguchi S."/>
            <person name="Takai K."/>
            <person name="Nunoura T."/>
        </authorList>
    </citation>
    <scope>NUCLEOTIDE SEQUENCE</scope>
</reference>
<feature type="compositionally biased region" description="Basic and acidic residues" evidence="1">
    <location>
        <begin position="119"/>
        <end position="138"/>
    </location>
</feature>
<comment type="caution">
    <text evidence="2">The sequence shown here is derived from an EMBL/GenBank/DDBJ whole genome shotgun (WGS) entry which is preliminary data.</text>
</comment>
<sequence>MQSAFSRTPEGKQEETPRSSGRAGLGDGSTSSRYAARISASVKSPPRFGRTPSVVDEVFSKHLRAQAGVVEGSKDSVKTSMTDSRQGPIAERHTQRGPRELATLGTSDARDAAASISRPSERTEGSNAAEQHHVRERTGVVPSQPAHCTDGSERGGKRGAPPSKKDRLSDLGLHTTHSEHNRLMHATHGNTSTGAKAGPTGMVKDGSGVLTDLPKNKDGNAVHPGRAEALSQWKRYNKVWSQWWTAARVLDGALANPFQMFPQSFTFARRIIDPQYDHAQWTYFLPILCISVDGEPVPYQGQEGVNLATGGLMWFWPQMIVMMSALLSAINSSGKVYSVEDLNAIATQTPEIISEAKQTIVMIRNHLTKILNMKTAKRTAKYAEVVADFKTRILEVQYRADKARDAYRLVQKEMSDLLVERDEQLAINDGNYERKKVSLEDQMAMFGLQDLPLAAKAAQKRAPTLAPRPALEEESDMNTALQDLLDGK</sequence>
<feature type="compositionally biased region" description="Basic and acidic residues" evidence="1">
    <location>
        <begin position="90"/>
        <end position="99"/>
    </location>
</feature>
<organism evidence="2">
    <name type="scientific">viral metagenome</name>
    <dbReference type="NCBI Taxonomy" id="1070528"/>
    <lineage>
        <taxon>unclassified sequences</taxon>
        <taxon>metagenomes</taxon>
        <taxon>organismal metagenomes</taxon>
    </lineage>
</organism>